<sequence length="118" mass="12994">YTGSIENATCSRQEDDLRIRREIGTKVPDVDYAIEVLMSAGMSTPALRGIALKGVSIRQAANPEIALPMLLLGSFTVLTSTQLVLNTIFPSKAREHPAWMVTTIAERMLTLLQLLRQP</sequence>
<dbReference type="Proteomes" id="UP000649617">
    <property type="component" value="Unassembled WGS sequence"/>
</dbReference>
<feature type="non-terminal residue" evidence="1">
    <location>
        <position position="118"/>
    </location>
</feature>
<feature type="non-terminal residue" evidence="1">
    <location>
        <position position="1"/>
    </location>
</feature>
<dbReference type="AlphaFoldDB" id="A0A812XN96"/>
<proteinExistence type="predicted"/>
<evidence type="ECO:0000313" key="1">
    <source>
        <dbReference type="EMBL" id="CAE7745249.1"/>
    </source>
</evidence>
<protein>
    <submittedName>
        <fullName evidence="1">Uncharacterized protein</fullName>
    </submittedName>
</protein>
<dbReference type="OrthoDB" id="435726at2759"/>
<dbReference type="EMBL" id="CAJNIZ010046323">
    <property type="protein sequence ID" value="CAE7745249.1"/>
    <property type="molecule type" value="Genomic_DNA"/>
</dbReference>
<comment type="caution">
    <text evidence="1">The sequence shown here is derived from an EMBL/GenBank/DDBJ whole genome shotgun (WGS) entry which is preliminary data.</text>
</comment>
<accession>A0A812XN96</accession>
<keyword evidence="2" id="KW-1185">Reference proteome</keyword>
<reference evidence="1" key="1">
    <citation type="submission" date="2021-02" db="EMBL/GenBank/DDBJ databases">
        <authorList>
            <person name="Dougan E. K."/>
            <person name="Rhodes N."/>
            <person name="Thang M."/>
            <person name="Chan C."/>
        </authorList>
    </citation>
    <scope>NUCLEOTIDE SEQUENCE</scope>
</reference>
<evidence type="ECO:0000313" key="2">
    <source>
        <dbReference type="Proteomes" id="UP000649617"/>
    </source>
</evidence>
<name>A0A812XN96_SYMPI</name>
<organism evidence="1 2">
    <name type="scientific">Symbiodinium pilosum</name>
    <name type="common">Dinoflagellate</name>
    <dbReference type="NCBI Taxonomy" id="2952"/>
    <lineage>
        <taxon>Eukaryota</taxon>
        <taxon>Sar</taxon>
        <taxon>Alveolata</taxon>
        <taxon>Dinophyceae</taxon>
        <taxon>Suessiales</taxon>
        <taxon>Symbiodiniaceae</taxon>
        <taxon>Symbiodinium</taxon>
    </lineage>
</organism>
<gene>
    <name evidence="1" type="ORF">SPIL2461_LOCUS21501</name>
</gene>